<dbReference type="EC" id="2.7.13.3" evidence="2"/>
<dbReference type="GO" id="GO:0000155">
    <property type="term" value="F:phosphorelay sensor kinase activity"/>
    <property type="evidence" value="ECO:0007669"/>
    <property type="project" value="InterPro"/>
</dbReference>
<feature type="transmembrane region" description="Helical" evidence="4">
    <location>
        <begin position="171"/>
        <end position="188"/>
    </location>
</feature>
<dbReference type="InterPro" id="IPR004358">
    <property type="entry name" value="Sig_transdc_His_kin-like_C"/>
</dbReference>
<feature type="transmembrane region" description="Helical" evidence="4">
    <location>
        <begin position="268"/>
        <end position="286"/>
    </location>
</feature>
<dbReference type="InterPro" id="IPR003661">
    <property type="entry name" value="HisK_dim/P_dom"/>
</dbReference>
<keyword evidence="3" id="KW-0597">Phosphoprotein</keyword>
<keyword evidence="4" id="KW-1133">Transmembrane helix</keyword>
<keyword evidence="6" id="KW-0808">Transferase</keyword>
<dbReference type="AlphaFoldDB" id="A0A953M062"/>
<dbReference type="PANTHER" id="PTHR43547:SF2">
    <property type="entry name" value="HYBRID SIGNAL TRANSDUCTION HISTIDINE KINASE C"/>
    <property type="match status" value="1"/>
</dbReference>
<dbReference type="EMBL" id="JAIOIV010000011">
    <property type="protein sequence ID" value="MBZ0154755.1"/>
    <property type="molecule type" value="Genomic_DNA"/>
</dbReference>
<comment type="caution">
    <text evidence="6">The sequence shown here is derived from an EMBL/GenBank/DDBJ whole genome shotgun (WGS) entry which is preliminary data.</text>
</comment>
<gene>
    <name evidence="6" type="primary">prsK</name>
    <name evidence="6" type="ORF">K8I29_00900</name>
</gene>
<evidence type="ECO:0000256" key="2">
    <source>
        <dbReference type="ARBA" id="ARBA00012438"/>
    </source>
</evidence>
<dbReference type="Pfam" id="PF16927">
    <property type="entry name" value="HisKA_7TM"/>
    <property type="match status" value="1"/>
</dbReference>
<feature type="transmembrane region" description="Helical" evidence="4">
    <location>
        <begin position="96"/>
        <end position="115"/>
    </location>
</feature>
<dbReference type="Pfam" id="PF02518">
    <property type="entry name" value="HATPase_c"/>
    <property type="match status" value="1"/>
</dbReference>
<organism evidence="6 7">
    <name type="scientific">Candidatus Nitrobium versatile</name>
    <dbReference type="NCBI Taxonomy" id="2884831"/>
    <lineage>
        <taxon>Bacteria</taxon>
        <taxon>Pseudomonadati</taxon>
        <taxon>Nitrospirota</taxon>
        <taxon>Nitrospiria</taxon>
        <taxon>Nitrospirales</taxon>
        <taxon>Nitrospiraceae</taxon>
        <taxon>Candidatus Nitrobium</taxon>
    </lineage>
</organism>
<keyword evidence="4" id="KW-0472">Membrane</keyword>
<feature type="transmembrane region" description="Helical" evidence="4">
    <location>
        <begin position="200"/>
        <end position="218"/>
    </location>
</feature>
<keyword evidence="6" id="KW-0418">Kinase</keyword>
<dbReference type="Proteomes" id="UP000705867">
    <property type="component" value="Unassembled WGS sequence"/>
</dbReference>
<keyword evidence="4" id="KW-0812">Transmembrane</keyword>
<dbReference type="InterPro" id="IPR014265">
    <property type="entry name" value="XrtA/PrsK"/>
</dbReference>
<dbReference type="Pfam" id="PF13492">
    <property type="entry name" value="GAF_3"/>
    <property type="match status" value="1"/>
</dbReference>
<feature type="transmembrane region" description="Helical" evidence="4">
    <location>
        <begin position="6"/>
        <end position="22"/>
    </location>
</feature>
<dbReference type="InterPro" id="IPR003018">
    <property type="entry name" value="GAF"/>
</dbReference>
<dbReference type="InterPro" id="IPR029016">
    <property type="entry name" value="GAF-like_dom_sf"/>
</dbReference>
<dbReference type="NCBIfam" id="TIGR02916">
    <property type="entry name" value="PEP_his_kin"/>
    <property type="match status" value="1"/>
</dbReference>
<protein>
    <recommendedName>
        <fullName evidence="2">histidine kinase</fullName>
        <ecNumber evidence="2">2.7.13.3</ecNumber>
    </recommendedName>
</protein>
<dbReference type="SMART" id="SM00387">
    <property type="entry name" value="HATPase_c"/>
    <property type="match status" value="1"/>
</dbReference>
<reference evidence="6" key="2">
    <citation type="submission" date="2021-08" db="EMBL/GenBank/DDBJ databases">
        <authorList>
            <person name="Dalcin Martins P."/>
        </authorList>
    </citation>
    <scope>NUCLEOTIDE SEQUENCE</scope>
    <source>
        <strain evidence="6">MAG_39</strain>
    </source>
</reference>
<dbReference type="Gene3D" id="1.10.287.130">
    <property type="match status" value="1"/>
</dbReference>
<evidence type="ECO:0000256" key="4">
    <source>
        <dbReference type="SAM" id="Phobius"/>
    </source>
</evidence>
<evidence type="ECO:0000256" key="3">
    <source>
        <dbReference type="ARBA" id="ARBA00022553"/>
    </source>
</evidence>
<evidence type="ECO:0000256" key="1">
    <source>
        <dbReference type="ARBA" id="ARBA00000085"/>
    </source>
</evidence>
<dbReference type="Gene3D" id="3.30.450.40">
    <property type="match status" value="1"/>
</dbReference>
<evidence type="ECO:0000259" key="5">
    <source>
        <dbReference type="PROSITE" id="PS50109"/>
    </source>
</evidence>
<name>A0A953M062_9BACT</name>
<dbReference type="SUPFAM" id="SSF55874">
    <property type="entry name" value="ATPase domain of HSP90 chaperone/DNA topoisomerase II/histidine kinase"/>
    <property type="match status" value="1"/>
</dbReference>
<feature type="transmembrane region" description="Helical" evidence="4">
    <location>
        <begin position="64"/>
        <end position="84"/>
    </location>
</feature>
<feature type="transmembrane region" description="Helical" evidence="4">
    <location>
        <begin position="135"/>
        <end position="159"/>
    </location>
</feature>
<dbReference type="PRINTS" id="PR00344">
    <property type="entry name" value="BCTRLSENSOR"/>
</dbReference>
<accession>A0A953M062</accession>
<dbReference type="SUPFAM" id="SSF55781">
    <property type="entry name" value="GAF domain-like"/>
    <property type="match status" value="1"/>
</dbReference>
<dbReference type="InterPro" id="IPR031621">
    <property type="entry name" value="HisKA_7TM"/>
</dbReference>
<dbReference type="InterPro" id="IPR005467">
    <property type="entry name" value="His_kinase_dom"/>
</dbReference>
<dbReference type="InterPro" id="IPR003594">
    <property type="entry name" value="HATPase_dom"/>
</dbReference>
<dbReference type="InterPro" id="IPR036890">
    <property type="entry name" value="HATPase_C_sf"/>
</dbReference>
<dbReference type="PANTHER" id="PTHR43547">
    <property type="entry name" value="TWO-COMPONENT HISTIDINE KINASE"/>
    <property type="match status" value="1"/>
</dbReference>
<feature type="transmembrane region" description="Helical" evidence="4">
    <location>
        <begin position="29"/>
        <end position="52"/>
    </location>
</feature>
<dbReference type="InterPro" id="IPR036097">
    <property type="entry name" value="HisK_dim/P_sf"/>
</dbReference>
<evidence type="ECO:0000313" key="6">
    <source>
        <dbReference type="EMBL" id="MBZ0154755.1"/>
    </source>
</evidence>
<comment type="catalytic activity">
    <reaction evidence="1">
        <text>ATP + protein L-histidine = ADP + protein N-phospho-L-histidine.</text>
        <dbReference type="EC" id="2.7.13.3"/>
    </reaction>
</comment>
<dbReference type="Gene3D" id="3.30.565.10">
    <property type="entry name" value="Histidine kinase-like ATPase, C-terminal domain"/>
    <property type="match status" value="1"/>
</dbReference>
<proteinExistence type="predicted"/>
<dbReference type="SUPFAM" id="SSF47384">
    <property type="entry name" value="Homodimeric domain of signal transducing histidine kinase"/>
    <property type="match status" value="1"/>
</dbReference>
<sequence>MAATVLSLTTLVLTFGYSLYALMGRNRSLTTYALSALFFLAAALELFDSLAVRNPEDLLFWKKYSLLAEALLPPLWLLFSLTYARRSEERGISGTQQALLVLSPVFFLSAVFLPAESFFHSPDFAEERILFLGNAGFLFYIGILVYVVVSLVNLETTLFTAAKSARWKIKFEILGAGLLAALAIFYYSQVLLYRSINMSLLPVRSVVTINAVLFMLYARVKRLGRVRVSVSRQMAYRSVVIFAVGLYLLGLGLVGEGMRYFGPSTRKVLVASLAFISGMGLLLFFLSEKVRRTIEVLLHKHFYTKKYDYRTQWIQFTDRLSSSKTGEELLKAVLSGFCETFGTGGAALFQYDEERRVYTNTVVFEMQPMDTVIADGNPLVESMKSSRRIFSAKDGDAAIEASNREFLARNRISFAVPLHSNGTFEGFIAMGKLINKREEYTYEDYDLMRTFARHASSVVLNLKLSEKLSNAREMEALGKISAFVVHDLKNLVFTLSLMVDNAKEYMDNPDFQQDMLQSLDITIGKMKRLITKLRNFEEKESLNRKASDLQIIAFETVSMVNTGEVRVEARPVIAEVDVEEIQKVLLNLILNAFDATGGKGPVHVEVGENDSAFLRVRDKGCGMTEEFQRKHLFKPFTTTKGKGLGIGLYQCRQIVEAHGGHIEVSSAPGKGSVFTVTLPAFRGAECIAPEA</sequence>
<feature type="domain" description="Histidine kinase" evidence="5">
    <location>
        <begin position="483"/>
        <end position="682"/>
    </location>
</feature>
<dbReference type="CDD" id="cd00082">
    <property type="entry name" value="HisKA"/>
    <property type="match status" value="1"/>
</dbReference>
<dbReference type="PROSITE" id="PS50109">
    <property type="entry name" value="HIS_KIN"/>
    <property type="match status" value="1"/>
</dbReference>
<reference evidence="6" key="1">
    <citation type="journal article" date="2021" name="bioRxiv">
        <title>Unraveling nitrogen, sulfur and carbon metabolic pathways and microbial community transcriptional responses to substrate deprivation and toxicity stresses in a bioreactor mimicking anoxic brackish coastal sediment conditions.</title>
        <authorList>
            <person name="Martins P.D."/>
            <person name="Echeveste M.J."/>
            <person name="Arshad A."/>
            <person name="Kurth J."/>
            <person name="Ouboter H."/>
            <person name="Jetten M.S.M."/>
            <person name="Welte C.U."/>
        </authorList>
    </citation>
    <scope>NUCLEOTIDE SEQUENCE</scope>
    <source>
        <strain evidence="6">MAG_39</strain>
    </source>
</reference>
<feature type="transmembrane region" description="Helical" evidence="4">
    <location>
        <begin position="239"/>
        <end position="262"/>
    </location>
</feature>
<evidence type="ECO:0000313" key="7">
    <source>
        <dbReference type="Proteomes" id="UP000705867"/>
    </source>
</evidence>